<feature type="transmembrane region" description="Helical" evidence="13">
    <location>
        <begin position="377"/>
        <end position="395"/>
    </location>
</feature>
<comment type="similarity">
    <text evidence="3">Belongs to the ALG6/ALG8 glucosyltransferase family.</text>
</comment>
<name>A0A834XQC2_APHGI</name>
<comment type="subcellular location">
    <subcellularLocation>
        <location evidence="1">Endoplasmic reticulum membrane</location>
        <topology evidence="1">Multi-pass membrane protein</topology>
    </subcellularLocation>
</comment>
<dbReference type="InterPro" id="IPR004856">
    <property type="entry name" value="Glyco_trans_ALG6/ALG8"/>
</dbReference>
<evidence type="ECO:0000256" key="10">
    <source>
        <dbReference type="ARBA" id="ARBA00023136"/>
    </source>
</evidence>
<evidence type="ECO:0000256" key="12">
    <source>
        <dbReference type="ARBA" id="ARBA00033252"/>
    </source>
</evidence>
<evidence type="ECO:0000256" key="4">
    <source>
        <dbReference type="ARBA" id="ARBA00011937"/>
    </source>
</evidence>
<evidence type="ECO:0000256" key="7">
    <source>
        <dbReference type="ARBA" id="ARBA00022692"/>
    </source>
</evidence>
<evidence type="ECO:0000313" key="14">
    <source>
        <dbReference type="EMBL" id="KAF7991470.1"/>
    </source>
</evidence>
<evidence type="ECO:0000313" key="15">
    <source>
        <dbReference type="Proteomes" id="UP000639338"/>
    </source>
</evidence>
<keyword evidence="7 13" id="KW-0812">Transmembrane</keyword>
<dbReference type="InterPro" id="IPR036065">
    <property type="entry name" value="BolA-like_sf"/>
</dbReference>
<keyword evidence="9 13" id="KW-1133">Transmembrane helix</keyword>
<feature type="transmembrane region" description="Helical" evidence="13">
    <location>
        <begin position="310"/>
        <end position="331"/>
    </location>
</feature>
<dbReference type="PANTHER" id="PTHR12413">
    <property type="entry name" value="DOLICHYL GLYCOSYLTRANSFERASE"/>
    <property type="match status" value="1"/>
</dbReference>
<dbReference type="SUPFAM" id="SSF82657">
    <property type="entry name" value="BolA-like"/>
    <property type="match status" value="1"/>
</dbReference>
<organism evidence="14 15">
    <name type="scientific">Aphidius gifuensis</name>
    <name type="common">Parasitoid wasp</name>
    <dbReference type="NCBI Taxonomy" id="684658"/>
    <lineage>
        <taxon>Eukaryota</taxon>
        <taxon>Metazoa</taxon>
        <taxon>Ecdysozoa</taxon>
        <taxon>Arthropoda</taxon>
        <taxon>Hexapoda</taxon>
        <taxon>Insecta</taxon>
        <taxon>Pterygota</taxon>
        <taxon>Neoptera</taxon>
        <taxon>Endopterygota</taxon>
        <taxon>Hymenoptera</taxon>
        <taxon>Apocrita</taxon>
        <taxon>Ichneumonoidea</taxon>
        <taxon>Braconidae</taxon>
        <taxon>Aphidiinae</taxon>
        <taxon>Aphidius</taxon>
    </lineage>
</organism>
<sequence length="476" mass="54628">MSELRIISICIGIALLLRWSISYHPYSGYGKPPMYGDYEAQRHWQEITINLPLDNWYKNSTNNDLQYWGLDYPPLTAYHSLIIGKIAGLIDNSYIELTKSRGIESDNHKNFMRLTVLFSDLIIYLPAVLLFFIDKLKYSSTNNSNDDNSIFNLSKFNSLLLTFLIYPGIIIIDYGHFQYNCVSLGLFILSVKFIANNCYSIGSLFFVFALNYKQMELYHALPIFFYILGICKKQKNLFNSLKILSSVGLTVLATFALIWSPFIYKWPSCIDVLIRLFPFGRGVFEDKVANIWCAINVVVKLKNLFDHMQLAKICLAATVITSLPSCLNIFLKPNKDNLILSLINVSLSFYLFSFQVHEKSILLVAIPVLLYFHNDPLACFWFLIVSVFSMLPLLIKDQLFIAYCSLMMVEDQSDGCGAKFFVLIVSDKFAGKPLVLRHRLVHEILKEELKEIHAFSQKTLTPEQWEKSQSPINTSS</sequence>
<feature type="transmembrane region" description="Helical" evidence="13">
    <location>
        <begin position="338"/>
        <end position="357"/>
    </location>
</feature>
<dbReference type="AlphaFoldDB" id="A0A834XQC2"/>
<evidence type="ECO:0000256" key="11">
    <source>
        <dbReference type="ARBA" id="ARBA00032921"/>
    </source>
</evidence>
<gene>
    <name evidence="14" type="ORF">HCN44_008782</name>
</gene>
<comment type="caution">
    <text evidence="14">The sequence shown here is derived from an EMBL/GenBank/DDBJ whole genome shotgun (WGS) entry which is preliminary data.</text>
</comment>
<dbReference type="PANTHER" id="PTHR12413:SF1">
    <property type="entry name" value="DOLICHYL PYROPHOSPHATE MAN9GLCNAC2 ALPHA-1,3-GLUCOSYLTRANSFERASE"/>
    <property type="match status" value="1"/>
</dbReference>
<dbReference type="EC" id="2.4.1.267" evidence="4"/>
<dbReference type="InterPro" id="IPR002634">
    <property type="entry name" value="BolA"/>
</dbReference>
<evidence type="ECO:0000256" key="5">
    <source>
        <dbReference type="ARBA" id="ARBA00022676"/>
    </source>
</evidence>
<evidence type="ECO:0000256" key="8">
    <source>
        <dbReference type="ARBA" id="ARBA00022824"/>
    </source>
</evidence>
<dbReference type="Gene3D" id="3.30.300.90">
    <property type="entry name" value="BolA-like"/>
    <property type="match status" value="1"/>
</dbReference>
<feature type="transmembrane region" description="Helical" evidence="13">
    <location>
        <begin position="243"/>
        <end position="264"/>
    </location>
</feature>
<dbReference type="GO" id="GO:0005789">
    <property type="term" value="C:endoplasmic reticulum membrane"/>
    <property type="evidence" value="ECO:0007669"/>
    <property type="project" value="UniProtKB-SubCell"/>
</dbReference>
<dbReference type="Proteomes" id="UP000639338">
    <property type="component" value="Unassembled WGS sequence"/>
</dbReference>
<keyword evidence="5" id="KW-0328">Glycosyltransferase</keyword>
<dbReference type="OrthoDB" id="4983at2759"/>
<dbReference type="EMBL" id="JACMRX010000004">
    <property type="protein sequence ID" value="KAF7991470.1"/>
    <property type="molecule type" value="Genomic_DNA"/>
</dbReference>
<comment type="pathway">
    <text evidence="2">Protein modification; protein glycosylation.</text>
</comment>
<dbReference type="UniPathway" id="UPA00378"/>
<evidence type="ECO:0000256" key="2">
    <source>
        <dbReference type="ARBA" id="ARBA00004922"/>
    </source>
</evidence>
<accession>A0A834XQC2</accession>
<evidence type="ECO:0000256" key="6">
    <source>
        <dbReference type="ARBA" id="ARBA00022679"/>
    </source>
</evidence>
<proteinExistence type="inferred from homology"/>
<evidence type="ECO:0000256" key="1">
    <source>
        <dbReference type="ARBA" id="ARBA00004477"/>
    </source>
</evidence>
<keyword evidence="6" id="KW-0808">Transferase</keyword>
<dbReference type="Pfam" id="PF03155">
    <property type="entry name" value="Alg6_Alg8"/>
    <property type="match status" value="1"/>
</dbReference>
<reference evidence="14 15" key="1">
    <citation type="submission" date="2020-08" db="EMBL/GenBank/DDBJ databases">
        <title>Aphidius gifuensis genome sequencing and assembly.</title>
        <authorList>
            <person name="Du Z."/>
        </authorList>
    </citation>
    <scope>NUCLEOTIDE SEQUENCE [LARGE SCALE GENOMIC DNA]</scope>
    <source>
        <strain evidence="14">YNYX2018</strain>
        <tissue evidence="14">Adults</tissue>
    </source>
</reference>
<evidence type="ECO:0000256" key="13">
    <source>
        <dbReference type="SAM" id="Phobius"/>
    </source>
</evidence>
<keyword evidence="8" id="KW-0256">Endoplasmic reticulum</keyword>
<evidence type="ECO:0000256" key="9">
    <source>
        <dbReference type="ARBA" id="ARBA00022989"/>
    </source>
</evidence>
<feature type="transmembrane region" description="Helical" evidence="13">
    <location>
        <begin position="153"/>
        <end position="172"/>
    </location>
</feature>
<feature type="transmembrane region" description="Helical" evidence="13">
    <location>
        <begin position="184"/>
        <end position="209"/>
    </location>
</feature>
<dbReference type="Pfam" id="PF01722">
    <property type="entry name" value="BolA"/>
    <property type="match status" value="1"/>
</dbReference>
<feature type="transmembrane region" description="Helical" evidence="13">
    <location>
        <begin position="111"/>
        <end position="133"/>
    </location>
</feature>
<protein>
    <recommendedName>
        <fullName evidence="4">dolichyl-P-Glc:Man9GlcNAc2-PP-dolichol alpha-1,3-glucosyltransferase</fullName>
        <ecNumber evidence="4">2.4.1.267</ecNumber>
    </recommendedName>
    <alternativeName>
        <fullName evidence="12">Asparagine-linked glycosylation protein 6 homolog</fullName>
    </alternativeName>
    <alternativeName>
        <fullName evidence="11">Dol-P-Glc:Man(9)GlcNAc(2)-PP-Dol alpha-1,3-glucosyltransferase</fullName>
    </alternativeName>
</protein>
<keyword evidence="15" id="KW-1185">Reference proteome</keyword>
<evidence type="ECO:0000256" key="3">
    <source>
        <dbReference type="ARBA" id="ARBA00008715"/>
    </source>
</evidence>
<dbReference type="GO" id="GO:0042281">
    <property type="term" value="F:dolichyl pyrophosphate Man9GlcNAc2 alpha-1,3-glucosyltransferase activity"/>
    <property type="evidence" value="ECO:0007669"/>
    <property type="project" value="UniProtKB-EC"/>
</dbReference>
<keyword evidence="10 13" id="KW-0472">Membrane</keyword>